<evidence type="ECO:0000313" key="3">
    <source>
        <dbReference type="Proteomes" id="UP000887159"/>
    </source>
</evidence>
<dbReference type="EMBL" id="BMAU01021432">
    <property type="protein sequence ID" value="GFY35411.1"/>
    <property type="molecule type" value="Genomic_DNA"/>
</dbReference>
<sequence length="98" mass="10752">MTSGLTGFGLMIVCKHSCKLKLSGATAHEGQGLLCPSQYTRSLCAEMHEHKSRSGGQSEVRPPAFKSPSRLGTPLSIHCSRDERLSRPRPSRETFIQL</sequence>
<accession>A0A8X6WKE2</accession>
<feature type="compositionally biased region" description="Basic and acidic residues" evidence="1">
    <location>
        <begin position="79"/>
        <end position="92"/>
    </location>
</feature>
<protein>
    <submittedName>
        <fullName evidence="2">Uncharacterized protein</fullName>
    </submittedName>
</protein>
<keyword evidence="3" id="KW-1185">Reference proteome</keyword>
<comment type="caution">
    <text evidence="2">The sequence shown here is derived from an EMBL/GenBank/DDBJ whole genome shotgun (WGS) entry which is preliminary data.</text>
</comment>
<evidence type="ECO:0000256" key="1">
    <source>
        <dbReference type="SAM" id="MobiDB-lite"/>
    </source>
</evidence>
<dbReference type="Proteomes" id="UP000887159">
    <property type="component" value="Unassembled WGS sequence"/>
</dbReference>
<evidence type="ECO:0000313" key="2">
    <source>
        <dbReference type="EMBL" id="GFY35411.1"/>
    </source>
</evidence>
<reference evidence="2" key="1">
    <citation type="submission" date="2020-08" db="EMBL/GenBank/DDBJ databases">
        <title>Multicomponent nature underlies the extraordinary mechanical properties of spider dragline silk.</title>
        <authorList>
            <person name="Kono N."/>
            <person name="Nakamura H."/>
            <person name="Mori M."/>
            <person name="Yoshida Y."/>
            <person name="Ohtoshi R."/>
            <person name="Malay A.D."/>
            <person name="Moran D.A.P."/>
            <person name="Tomita M."/>
            <person name="Numata K."/>
            <person name="Arakawa K."/>
        </authorList>
    </citation>
    <scope>NUCLEOTIDE SEQUENCE</scope>
</reference>
<organism evidence="2 3">
    <name type="scientific">Trichonephila clavipes</name>
    <name type="common">Golden silk orbweaver</name>
    <name type="synonym">Nephila clavipes</name>
    <dbReference type="NCBI Taxonomy" id="2585209"/>
    <lineage>
        <taxon>Eukaryota</taxon>
        <taxon>Metazoa</taxon>
        <taxon>Ecdysozoa</taxon>
        <taxon>Arthropoda</taxon>
        <taxon>Chelicerata</taxon>
        <taxon>Arachnida</taxon>
        <taxon>Araneae</taxon>
        <taxon>Araneomorphae</taxon>
        <taxon>Entelegynae</taxon>
        <taxon>Araneoidea</taxon>
        <taxon>Nephilidae</taxon>
        <taxon>Trichonephila</taxon>
    </lineage>
</organism>
<name>A0A8X6WKE2_TRICX</name>
<dbReference type="AlphaFoldDB" id="A0A8X6WKE2"/>
<proteinExistence type="predicted"/>
<gene>
    <name evidence="2" type="primary">NCL1_15856</name>
    <name evidence="2" type="ORF">TNCV_195041</name>
</gene>
<feature type="region of interest" description="Disordered" evidence="1">
    <location>
        <begin position="46"/>
        <end position="98"/>
    </location>
</feature>